<dbReference type="InterPro" id="IPR036900">
    <property type="entry name" value="A-D-PHexomutase_C_sf"/>
</dbReference>
<feature type="binding site" evidence="6">
    <location>
        <position position="272"/>
    </location>
    <ligand>
        <name>Mg(2+)</name>
        <dbReference type="ChEBI" id="CHEBI:18420"/>
    </ligand>
</feature>
<feature type="binding site" evidence="6">
    <location>
        <position position="274"/>
    </location>
    <ligand>
        <name>Mg(2+)</name>
        <dbReference type="ChEBI" id="CHEBI:18420"/>
    </ligand>
</feature>
<dbReference type="RefSeq" id="WP_078306282.1">
    <property type="nucleotide sequence ID" value="NZ_CP147511.1"/>
</dbReference>
<keyword evidence="12" id="KW-1185">Reference proteome</keyword>
<dbReference type="GO" id="GO:0005975">
    <property type="term" value="P:carbohydrate metabolic process"/>
    <property type="evidence" value="ECO:0007669"/>
    <property type="project" value="InterPro"/>
</dbReference>
<dbReference type="InterPro" id="IPR016055">
    <property type="entry name" value="A-D-PHexomutase_a/b/a-I/II/III"/>
</dbReference>
<dbReference type="Pfam" id="PF02880">
    <property type="entry name" value="PGM_PMM_III"/>
    <property type="match status" value="1"/>
</dbReference>
<dbReference type="Pfam" id="PF00408">
    <property type="entry name" value="PGM_PMM_IV"/>
    <property type="match status" value="1"/>
</dbReference>
<dbReference type="SUPFAM" id="SSF55957">
    <property type="entry name" value="Phosphoglucomutase, C-terminal domain"/>
    <property type="match status" value="1"/>
</dbReference>
<evidence type="ECO:0000259" key="8">
    <source>
        <dbReference type="Pfam" id="PF02878"/>
    </source>
</evidence>
<feature type="modified residue" description="Phosphoserine" evidence="6">
    <location>
        <position position="112"/>
    </location>
</feature>
<dbReference type="Gene3D" id="3.30.310.50">
    <property type="entry name" value="Alpha-D-phosphohexomutase, C-terminal domain"/>
    <property type="match status" value="1"/>
</dbReference>
<evidence type="ECO:0000256" key="5">
    <source>
        <dbReference type="ARBA" id="ARBA00023235"/>
    </source>
</evidence>
<keyword evidence="4 6" id="KW-0460">Magnesium</keyword>
<evidence type="ECO:0000313" key="11">
    <source>
        <dbReference type="EMBL" id="OOS22860.1"/>
    </source>
</evidence>
<proteinExistence type="inferred from homology"/>
<feature type="domain" description="Alpha-D-phosphohexomutase C-terminal" evidence="7">
    <location>
        <begin position="399"/>
        <end position="465"/>
    </location>
</feature>
<evidence type="ECO:0000259" key="9">
    <source>
        <dbReference type="Pfam" id="PF02879"/>
    </source>
</evidence>
<evidence type="ECO:0000256" key="6">
    <source>
        <dbReference type="HAMAP-Rule" id="MF_01554"/>
    </source>
</evidence>
<evidence type="ECO:0000256" key="3">
    <source>
        <dbReference type="ARBA" id="ARBA00022723"/>
    </source>
</evidence>
<name>A0A1T0CKI9_9GAMM</name>
<dbReference type="SUPFAM" id="SSF53738">
    <property type="entry name" value="Phosphoglucomutase, first 3 domains"/>
    <property type="match status" value="3"/>
</dbReference>
<keyword evidence="3 6" id="KW-0479">Metal-binding</keyword>
<feature type="active site" description="Phosphoserine intermediate" evidence="6">
    <location>
        <position position="112"/>
    </location>
</feature>
<evidence type="ECO:0000313" key="12">
    <source>
        <dbReference type="Proteomes" id="UP000191094"/>
    </source>
</evidence>
<dbReference type="OrthoDB" id="9803322at2"/>
<dbReference type="InterPro" id="IPR005843">
    <property type="entry name" value="A-D-PHexomutase_C"/>
</dbReference>
<dbReference type="Pfam" id="PF02879">
    <property type="entry name" value="PGM_PMM_II"/>
    <property type="match status" value="1"/>
</dbReference>
<evidence type="ECO:0000259" key="10">
    <source>
        <dbReference type="Pfam" id="PF02880"/>
    </source>
</evidence>
<keyword evidence="2 6" id="KW-0597">Phosphoprotein</keyword>
<dbReference type="GO" id="GO:0006048">
    <property type="term" value="P:UDP-N-acetylglucosamine biosynthetic process"/>
    <property type="evidence" value="ECO:0007669"/>
    <property type="project" value="TreeGrafter"/>
</dbReference>
<dbReference type="FunFam" id="3.40.120.10:FF:000003">
    <property type="entry name" value="Phosphoglucosamine mutase"/>
    <property type="match status" value="1"/>
</dbReference>
<dbReference type="Proteomes" id="UP000191094">
    <property type="component" value="Unassembled WGS sequence"/>
</dbReference>
<comment type="similarity">
    <text evidence="1 6">Belongs to the phosphohexose mutase family.</text>
</comment>
<dbReference type="GO" id="GO:0004615">
    <property type="term" value="F:phosphomannomutase activity"/>
    <property type="evidence" value="ECO:0007669"/>
    <property type="project" value="TreeGrafter"/>
</dbReference>
<dbReference type="Pfam" id="PF02878">
    <property type="entry name" value="PGM_PMM_I"/>
    <property type="match status" value="1"/>
</dbReference>
<evidence type="ECO:0000256" key="1">
    <source>
        <dbReference type="ARBA" id="ARBA00010231"/>
    </source>
</evidence>
<dbReference type="GO" id="GO:0000287">
    <property type="term" value="F:magnesium ion binding"/>
    <property type="evidence" value="ECO:0007669"/>
    <property type="project" value="UniProtKB-UniRule"/>
</dbReference>
<reference evidence="11 12" key="1">
    <citation type="submission" date="2017-02" db="EMBL/GenBank/DDBJ databases">
        <title>Draft genome sequence of Moraxella lincolnii CCUG 9405T type strain.</title>
        <authorList>
            <person name="Salva-Serra F."/>
            <person name="Engstrom-Jakobsson H."/>
            <person name="Thorell K."/>
            <person name="Jaen-Luchoro D."/>
            <person name="Gonzales-Siles L."/>
            <person name="Karlsson R."/>
            <person name="Yazdan S."/>
            <person name="Boulund F."/>
            <person name="Johnning A."/>
            <person name="Engstrand L."/>
            <person name="Kristiansson E."/>
            <person name="Moore E."/>
        </authorList>
    </citation>
    <scope>NUCLEOTIDE SEQUENCE [LARGE SCALE GENOMIC DNA]</scope>
    <source>
        <strain evidence="11 12">CCUG 9405</strain>
    </source>
</reference>
<dbReference type="AlphaFoldDB" id="A0A1T0CKI9"/>
<keyword evidence="5 6" id="KW-0413">Isomerase</keyword>
<evidence type="ECO:0000256" key="2">
    <source>
        <dbReference type="ARBA" id="ARBA00022553"/>
    </source>
</evidence>
<dbReference type="InterPro" id="IPR005844">
    <property type="entry name" value="A-D-PHexomutase_a/b/a-I"/>
</dbReference>
<dbReference type="PANTHER" id="PTHR42946">
    <property type="entry name" value="PHOSPHOHEXOSE MUTASE"/>
    <property type="match status" value="1"/>
</dbReference>
<dbReference type="NCBIfam" id="NF008139">
    <property type="entry name" value="PRK10887.1"/>
    <property type="match status" value="1"/>
</dbReference>
<comment type="caution">
    <text evidence="11">The sequence shown here is derived from an EMBL/GenBank/DDBJ whole genome shotgun (WGS) entry which is preliminary data.</text>
</comment>
<accession>A0A1T0CKI9</accession>
<feature type="binding site" evidence="6">
    <location>
        <position position="270"/>
    </location>
    <ligand>
        <name>Mg(2+)</name>
        <dbReference type="ChEBI" id="CHEBI:18420"/>
    </ligand>
</feature>
<feature type="domain" description="Alpha-D-phosphohexomutase alpha/beta/alpha" evidence="9">
    <location>
        <begin position="186"/>
        <end position="283"/>
    </location>
</feature>
<dbReference type="FunFam" id="3.30.310.50:FF:000001">
    <property type="entry name" value="Phosphoglucosamine mutase"/>
    <property type="match status" value="1"/>
</dbReference>
<dbReference type="InterPro" id="IPR005846">
    <property type="entry name" value="A-D-PHexomutase_a/b/a-III"/>
</dbReference>
<dbReference type="InterPro" id="IPR005845">
    <property type="entry name" value="A-D-PHexomutase_a/b/a-II"/>
</dbReference>
<dbReference type="STRING" id="90241.B0682_01270"/>
<protein>
    <recommendedName>
        <fullName evidence="6">Phosphoglucosamine mutase</fullName>
        <ecNumber evidence="6">5.4.2.10</ecNumber>
    </recommendedName>
</protein>
<dbReference type="InterPro" id="IPR006352">
    <property type="entry name" value="GlmM_bact"/>
</dbReference>
<evidence type="ECO:0000256" key="4">
    <source>
        <dbReference type="ARBA" id="ARBA00022842"/>
    </source>
</evidence>
<dbReference type="InterPro" id="IPR005841">
    <property type="entry name" value="Alpha-D-phosphohexomutase_SF"/>
</dbReference>
<dbReference type="Gene3D" id="3.40.120.10">
    <property type="entry name" value="Alpha-D-Glucose-1,6-Bisphosphate, subunit A, domain 3"/>
    <property type="match status" value="3"/>
</dbReference>
<dbReference type="CDD" id="cd05802">
    <property type="entry name" value="GlmM"/>
    <property type="match status" value="1"/>
</dbReference>
<comment type="catalytic activity">
    <reaction evidence="6">
        <text>alpha-D-glucosamine 1-phosphate = D-glucosamine 6-phosphate</text>
        <dbReference type="Rhea" id="RHEA:23424"/>
        <dbReference type="ChEBI" id="CHEBI:58516"/>
        <dbReference type="ChEBI" id="CHEBI:58725"/>
        <dbReference type="EC" id="5.4.2.10"/>
    </reaction>
</comment>
<dbReference type="GO" id="GO:0009252">
    <property type="term" value="P:peptidoglycan biosynthetic process"/>
    <property type="evidence" value="ECO:0007669"/>
    <property type="project" value="TreeGrafter"/>
</dbReference>
<dbReference type="InterPro" id="IPR050060">
    <property type="entry name" value="Phosphoglucosamine_mutase"/>
</dbReference>
<feature type="binding site" description="via phosphate group" evidence="6">
    <location>
        <position position="112"/>
    </location>
    <ligand>
        <name>Mg(2+)</name>
        <dbReference type="ChEBI" id="CHEBI:18420"/>
    </ligand>
</feature>
<dbReference type="FunFam" id="3.40.120.10:FF:000001">
    <property type="entry name" value="Phosphoglucosamine mutase"/>
    <property type="match status" value="1"/>
</dbReference>
<comment type="PTM">
    <text evidence="6">Activated by phosphorylation.</text>
</comment>
<dbReference type="EMBL" id="MUYT01000001">
    <property type="protein sequence ID" value="OOS22860.1"/>
    <property type="molecule type" value="Genomic_DNA"/>
</dbReference>
<evidence type="ECO:0000259" key="7">
    <source>
        <dbReference type="Pfam" id="PF00408"/>
    </source>
</evidence>
<dbReference type="PRINTS" id="PR00509">
    <property type="entry name" value="PGMPMM"/>
</dbReference>
<comment type="cofactor">
    <cofactor evidence="6">
        <name>Mg(2+)</name>
        <dbReference type="ChEBI" id="CHEBI:18420"/>
    </cofactor>
    <text evidence="6">Binds 1 Mg(2+) ion per subunit.</text>
</comment>
<feature type="domain" description="Alpha-D-phosphohexomutase alpha/beta/alpha" evidence="8">
    <location>
        <begin position="2"/>
        <end position="147"/>
    </location>
</feature>
<sequence length="472" mass="50934">MSYFGTDGIRGRFGVFPITPDFVMALGYVTGQVLVEQNGHHDNHGDKHGNKIPSVLIGKDTRLSGYVIEAALQAGFNAAGVDVYMLGPLPTPAIAHLTHSFHADIGVVISASHNSFEDNGIKFFSSEGKKISDDMQENINAKLDALMQQQAQFYTQLGLASLPSVFISTDAKSLGKNHRIDDAKGRYIEYCKGTFPYQLSLDNLTIVVDCANGAGYGVAPRVFRELGARVVAIHHEPNGVNINADCGSTHPKSLQEQVLAHKADVGIALDGDGDRIIMVDHTGSVVDGDGILYVLALQGDDKPDGVVGTLMTNMALAVALAEQGIEFIRAKVGDRYVSQELEARGWQLGGESSGHIICLDKSSTGDALVAALQVLALMVAQDKSLAQLLEGFKPWPQILVNVRPEHIQDPYQSPTLVNRFDQANKQLAGRGRLLIRKSGTEPIIRVMVESDDEIECDVLANELAELIKTELA</sequence>
<dbReference type="NCBIfam" id="TIGR01455">
    <property type="entry name" value="glmM"/>
    <property type="match status" value="1"/>
</dbReference>
<feature type="domain" description="Alpha-D-phosphohexomutase alpha/beta/alpha" evidence="10">
    <location>
        <begin position="287"/>
        <end position="391"/>
    </location>
</feature>
<dbReference type="EC" id="5.4.2.10" evidence="6"/>
<comment type="function">
    <text evidence="6">Catalyzes the conversion of glucosamine-6-phosphate to glucosamine-1-phosphate.</text>
</comment>
<organism evidence="11 12">
    <name type="scientific">Lwoffella lincolnii</name>
    <dbReference type="NCBI Taxonomy" id="90241"/>
    <lineage>
        <taxon>Bacteria</taxon>
        <taxon>Pseudomonadati</taxon>
        <taxon>Pseudomonadota</taxon>
        <taxon>Gammaproteobacteria</taxon>
        <taxon>Moraxellales</taxon>
        <taxon>Moraxellaceae</taxon>
        <taxon>Lwoffella</taxon>
    </lineage>
</organism>
<gene>
    <name evidence="6" type="primary">glmM</name>
    <name evidence="11" type="ORF">B0682_01270</name>
</gene>
<dbReference type="HAMAP" id="MF_01554_B">
    <property type="entry name" value="GlmM_B"/>
    <property type="match status" value="1"/>
</dbReference>
<dbReference type="GO" id="GO:0005829">
    <property type="term" value="C:cytosol"/>
    <property type="evidence" value="ECO:0007669"/>
    <property type="project" value="TreeGrafter"/>
</dbReference>
<dbReference type="PANTHER" id="PTHR42946:SF1">
    <property type="entry name" value="PHOSPHOGLUCOMUTASE (ALPHA-D-GLUCOSE-1,6-BISPHOSPHATE-DEPENDENT)"/>
    <property type="match status" value="1"/>
</dbReference>
<dbReference type="GO" id="GO:0008966">
    <property type="term" value="F:phosphoglucosamine mutase activity"/>
    <property type="evidence" value="ECO:0007669"/>
    <property type="project" value="UniProtKB-UniRule"/>
</dbReference>